<accession>A0A5N7DNW9</accession>
<name>A0A5N7DNW9_9EURO</name>
<dbReference type="GeneID" id="43664876"/>
<evidence type="ECO:0000313" key="2">
    <source>
        <dbReference type="EMBL" id="KAE8407709.1"/>
    </source>
</evidence>
<feature type="transmembrane region" description="Helical" evidence="1">
    <location>
        <begin position="69"/>
        <end position="90"/>
    </location>
</feature>
<reference evidence="2 3" key="1">
    <citation type="submission" date="2019-04" db="EMBL/GenBank/DDBJ databases">
        <authorList>
            <consortium name="DOE Joint Genome Institute"/>
            <person name="Mondo S."/>
            <person name="Kjaerbolling I."/>
            <person name="Vesth T."/>
            <person name="Frisvad J.C."/>
            <person name="Nybo J.L."/>
            <person name="Theobald S."/>
            <person name="Kildgaard S."/>
            <person name="Isbrandt T."/>
            <person name="Kuo A."/>
            <person name="Sato A."/>
            <person name="Lyhne E.K."/>
            <person name="Kogle M.E."/>
            <person name="Wiebenga A."/>
            <person name="Kun R.S."/>
            <person name="Lubbers R.J."/>
            <person name="Makela M.R."/>
            <person name="Barry K."/>
            <person name="Chovatia M."/>
            <person name="Clum A."/>
            <person name="Daum C."/>
            <person name="Haridas S."/>
            <person name="He G."/>
            <person name="LaButti K."/>
            <person name="Lipzen A."/>
            <person name="Riley R."/>
            <person name="Salamov A."/>
            <person name="Simmons B.A."/>
            <person name="Magnuson J.K."/>
            <person name="Henrissat B."/>
            <person name="Mortensen U.H."/>
            <person name="Larsen T.O."/>
            <person name="Devries R.P."/>
            <person name="Grigoriev I.V."/>
            <person name="Machida M."/>
            <person name="Baker S.E."/>
            <person name="Andersen M.R."/>
            <person name="Cantor M.N."/>
            <person name="Hua S.X."/>
        </authorList>
    </citation>
    <scope>NUCLEOTIDE SEQUENCE [LARGE SCALE GENOMIC DNA]</scope>
    <source>
        <strain evidence="2 3">CBS 119388</strain>
    </source>
</reference>
<keyword evidence="1" id="KW-0812">Transmembrane</keyword>
<protein>
    <submittedName>
        <fullName evidence="2">Uncharacterized protein</fullName>
    </submittedName>
</protein>
<evidence type="ECO:0000313" key="3">
    <source>
        <dbReference type="Proteomes" id="UP000325579"/>
    </source>
</evidence>
<organism evidence="2 3">
    <name type="scientific">Aspergillus pseudonomiae</name>
    <dbReference type="NCBI Taxonomy" id="1506151"/>
    <lineage>
        <taxon>Eukaryota</taxon>
        <taxon>Fungi</taxon>
        <taxon>Dikarya</taxon>
        <taxon>Ascomycota</taxon>
        <taxon>Pezizomycotina</taxon>
        <taxon>Eurotiomycetes</taxon>
        <taxon>Eurotiomycetidae</taxon>
        <taxon>Eurotiales</taxon>
        <taxon>Aspergillaceae</taxon>
        <taxon>Aspergillus</taxon>
        <taxon>Aspergillus subgen. Circumdati</taxon>
    </lineage>
</organism>
<evidence type="ECO:0000256" key="1">
    <source>
        <dbReference type="SAM" id="Phobius"/>
    </source>
</evidence>
<dbReference type="RefSeq" id="XP_031945028.1">
    <property type="nucleotide sequence ID" value="XM_032080185.1"/>
</dbReference>
<dbReference type="Proteomes" id="UP000325579">
    <property type="component" value="Unassembled WGS sequence"/>
</dbReference>
<feature type="transmembrane region" description="Helical" evidence="1">
    <location>
        <begin position="35"/>
        <end position="62"/>
    </location>
</feature>
<dbReference type="AlphaFoldDB" id="A0A5N7DNW9"/>
<keyword evidence="1" id="KW-0472">Membrane</keyword>
<keyword evidence="3" id="KW-1185">Reference proteome</keyword>
<proteinExistence type="predicted"/>
<gene>
    <name evidence="2" type="ORF">BDV37DRAFT_222044</name>
</gene>
<keyword evidence="1" id="KW-1133">Transmembrane helix</keyword>
<dbReference type="EMBL" id="ML736746">
    <property type="protein sequence ID" value="KAE8407709.1"/>
    <property type="molecule type" value="Genomic_DNA"/>
</dbReference>
<sequence length="120" mass="14146">MMRCPSDTLSLFLSFWFSPFAYINSDISLQLSLMFYTSAIADIYFFVILRHFFPAFGALAFWMGHHYTLWRLCGFLCILHFFLDTFLHYIDLRLFEHLDILALNTGNIPTCTYGFEDVLI</sequence>